<dbReference type="Gene3D" id="2.130.10.10">
    <property type="entry name" value="YVTN repeat-like/Quinoprotein amine dehydrogenase"/>
    <property type="match status" value="2"/>
</dbReference>
<dbReference type="Proteomes" id="UP000282926">
    <property type="component" value="Unassembled WGS sequence"/>
</dbReference>
<feature type="transmembrane region" description="Helical" evidence="1">
    <location>
        <begin position="747"/>
        <end position="767"/>
    </location>
</feature>
<keyword evidence="1" id="KW-0812">Transmembrane</keyword>
<evidence type="ECO:0000313" key="3">
    <source>
        <dbReference type="Proteomes" id="UP000282926"/>
    </source>
</evidence>
<dbReference type="InterPro" id="IPR036278">
    <property type="entry name" value="Sialidase_sf"/>
</dbReference>
<dbReference type="InterPro" id="IPR011047">
    <property type="entry name" value="Quinoprotein_ADH-like_sf"/>
</dbReference>
<keyword evidence="1" id="KW-0472">Membrane</keyword>
<evidence type="ECO:0008006" key="4">
    <source>
        <dbReference type="Google" id="ProtNLM"/>
    </source>
</evidence>
<evidence type="ECO:0000256" key="1">
    <source>
        <dbReference type="SAM" id="Phobius"/>
    </source>
</evidence>
<dbReference type="InterPro" id="IPR015943">
    <property type="entry name" value="WD40/YVTN_repeat-like_dom_sf"/>
</dbReference>
<dbReference type="SUPFAM" id="SSF50998">
    <property type="entry name" value="Quinoprotein alcohol dehydrogenase-like"/>
    <property type="match status" value="1"/>
</dbReference>
<gene>
    <name evidence="2" type="ORF">EA187_16090</name>
</gene>
<proteinExistence type="predicted"/>
<accession>A0ABY0CPM5</accession>
<evidence type="ECO:0000313" key="2">
    <source>
        <dbReference type="EMBL" id="RVU42397.1"/>
    </source>
</evidence>
<dbReference type="RefSeq" id="WP_127780926.1">
    <property type="nucleotide sequence ID" value="NZ_SADD01000012.1"/>
</dbReference>
<comment type="caution">
    <text evidence="2">The sequence shown here is derived from an EMBL/GenBank/DDBJ whole genome shotgun (WGS) entry which is preliminary data.</text>
</comment>
<sequence>MTLGGWERKECQRRGWGLMGLLSAVALALMMPACTTEQTRVELSEVGVPPGGAVAAVVHVGEGDDAMIAAVGDDALFVRGLDDAAWSSFEGRWPRRLNNAGLDLFDGVWAGMRRGQYQAADYVASSGGLLWLVAVPAANQPTRLLYSRDLGRSWLHAPLPGPLSETVRVTRADTAPRLRLLSPDDGQVYLTDGRGLWLWSPESESEVSARGWQRISLGGVDFEGEDGREELLPATLRHYLPATADRPYELLTVLRDRLLIYRREADADAWMLTGSVAAIDRALVSSPDQQEVYLLDRARLYRNSSVGELWEPVEVVRHSLEPQGNSAMLLRADDDAAAGYVLLIAGDRGTIWRSEDAGATWEETRERDPDGRGITHLSAGTGDDVVWAATRGQGVLRSDDGGKNWKSLNEGLNGARTYAVGFDARGQMLVGSDAGLFRRLAGAGEERWQQVHDRATSAVMVNPRSDQLISGTLGGSVLVHDLNGQVRSSEAAPLGRADDVIFRPVHLDGVELPAAAIVAITARPGGQQLHAWSHQQGPLLSNDGGESWRRVRLGEAFRSALEGSVVSAVVLDRDGRTYMVSRPLNPNRPTQLWRSGDGGETWQSLYSFMENDAESPLRLAQLPWRETTTLVMVHGGRVALSRDQAQSWVTVSGPWSGGEITGVGFDGEEMLLISDLPHVSELIRVRRPEEPGAAIVRHPLIWPGSSGLRADRALDLQVRQRAMAFNEAGRVFAGEVPRRRTSLPESMGVLVTVTLVIILTSLSFAFLKTRRYR</sequence>
<organism evidence="2 3">
    <name type="scientific">Lujinxingia sediminis</name>
    <dbReference type="NCBI Taxonomy" id="2480984"/>
    <lineage>
        <taxon>Bacteria</taxon>
        <taxon>Deltaproteobacteria</taxon>
        <taxon>Bradymonadales</taxon>
        <taxon>Lujinxingiaceae</taxon>
        <taxon>Lujinxingia</taxon>
    </lineage>
</organism>
<keyword evidence="1" id="KW-1133">Transmembrane helix</keyword>
<dbReference type="SUPFAM" id="SSF50939">
    <property type="entry name" value="Sialidases"/>
    <property type="match status" value="1"/>
</dbReference>
<name>A0ABY0CPM5_9DELT</name>
<dbReference type="CDD" id="cd15482">
    <property type="entry name" value="Sialidase_non-viral"/>
    <property type="match status" value="1"/>
</dbReference>
<reference evidence="2 3" key="1">
    <citation type="submission" date="2019-01" db="EMBL/GenBank/DDBJ databases">
        <title>Lujinxingia litoralis gen. nov., sp. nov. and Lujinxingia sediminis gen. nov., sp. nov., new members in the order Bradymonadales, isolated from coastal sediment.</title>
        <authorList>
            <person name="Li C.-M."/>
        </authorList>
    </citation>
    <scope>NUCLEOTIDE SEQUENCE [LARGE SCALE GENOMIC DNA]</scope>
    <source>
        <strain evidence="2 3">SEH01</strain>
    </source>
</reference>
<dbReference type="EMBL" id="SADD01000012">
    <property type="protein sequence ID" value="RVU42397.1"/>
    <property type="molecule type" value="Genomic_DNA"/>
</dbReference>
<protein>
    <recommendedName>
        <fullName evidence="4">Exo-alpha-sialidase</fullName>
    </recommendedName>
</protein>
<keyword evidence="3" id="KW-1185">Reference proteome</keyword>